<dbReference type="Pfam" id="PF01978">
    <property type="entry name" value="TrmB"/>
    <property type="match status" value="1"/>
</dbReference>
<dbReference type="PANTHER" id="PTHR34293:SF1">
    <property type="entry name" value="HTH-TYPE TRANSCRIPTIONAL REGULATOR TRMBL2"/>
    <property type="match status" value="1"/>
</dbReference>
<evidence type="ECO:0000259" key="2">
    <source>
        <dbReference type="SMART" id="SM00421"/>
    </source>
</evidence>
<dbReference type="SUPFAM" id="SSF46785">
    <property type="entry name" value="Winged helix' DNA-binding domain"/>
    <property type="match status" value="1"/>
</dbReference>
<dbReference type="InterPro" id="IPR016032">
    <property type="entry name" value="Sig_transdc_resp-reg_C-effctor"/>
</dbReference>
<dbReference type="InterPro" id="IPR036388">
    <property type="entry name" value="WH-like_DNA-bd_sf"/>
</dbReference>
<dbReference type="InterPro" id="IPR000792">
    <property type="entry name" value="Tscrpt_reg_LuxR_C"/>
</dbReference>
<dbReference type="GO" id="GO:0003677">
    <property type="term" value="F:DNA binding"/>
    <property type="evidence" value="ECO:0007669"/>
    <property type="project" value="InterPro"/>
</dbReference>
<gene>
    <name evidence="3" type="ORF">CW362_34725</name>
</gene>
<dbReference type="Pfam" id="PF13384">
    <property type="entry name" value="HTH_23"/>
    <property type="match status" value="1"/>
</dbReference>
<dbReference type="PANTHER" id="PTHR34293">
    <property type="entry name" value="HTH-TYPE TRANSCRIPTIONAL REGULATOR TRMBL2"/>
    <property type="match status" value="1"/>
</dbReference>
<evidence type="ECO:0000256" key="1">
    <source>
        <dbReference type="SAM" id="MobiDB-lite"/>
    </source>
</evidence>
<dbReference type="Proteomes" id="UP000236178">
    <property type="component" value="Unassembled WGS sequence"/>
</dbReference>
<name>A0A2I0SEY7_9ACTN</name>
<dbReference type="EMBL" id="PJOS01000108">
    <property type="protein sequence ID" value="PKT68503.1"/>
    <property type="molecule type" value="Genomic_DNA"/>
</dbReference>
<dbReference type="InterPro" id="IPR036390">
    <property type="entry name" value="WH_DNA-bd_sf"/>
</dbReference>
<feature type="domain" description="HTH luxR-type" evidence="2">
    <location>
        <begin position="329"/>
        <end position="386"/>
    </location>
</feature>
<dbReference type="GO" id="GO:0006355">
    <property type="term" value="P:regulation of DNA-templated transcription"/>
    <property type="evidence" value="ECO:0007669"/>
    <property type="project" value="InterPro"/>
</dbReference>
<organism evidence="3 4">
    <name type="scientific">Streptomyces populi</name>
    <dbReference type="NCBI Taxonomy" id="2058924"/>
    <lineage>
        <taxon>Bacteria</taxon>
        <taxon>Bacillati</taxon>
        <taxon>Actinomycetota</taxon>
        <taxon>Actinomycetes</taxon>
        <taxon>Kitasatosporales</taxon>
        <taxon>Streptomycetaceae</taxon>
        <taxon>Streptomyces</taxon>
    </lineage>
</organism>
<protein>
    <recommendedName>
        <fullName evidence="2">HTH luxR-type domain-containing protein</fullName>
    </recommendedName>
</protein>
<reference evidence="3 4" key="1">
    <citation type="submission" date="2017-12" db="EMBL/GenBank/DDBJ databases">
        <title>Streptomyces populusis sp. nov., a novel endophytic actinobacterium isolated from stems of Populus adenopoda Maxim.</title>
        <authorList>
            <person name="Wang Z."/>
        </authorList>
    </citation>
    <scope>NUCLEOTIDE SEQUENCE [LARGE SCALE GENOMIC DNA]</scope>
    <source>
        <strain evidence="3 4">A249</strain>
    </source>
</reference>
<dbReference type="SMART" id="SM00421">
    <property type="entry name" value="HTH_LUXR"/>
    <property type="match status" value="1"/>
</dbReference>
<dbReference type="AlphaFoldDB" id="A0A2I0SEY7"/>
<dbReference type="Gene3D" id="1.10.10.10">
    <property type="entry name" value="Winged helix-like DNA-binding domain superfamily/Winged helix DNA-binding domain"/>
    <property type="match status" value="2"/>
</dbReference>
<keyword evidence="4" id="KW-1185">Reference proteome</keyword>
<dbReference type="SUPFAM" id="SSF46894">
    <property type="entry name" value="C-terminal effector domain of the bipartite response regulators"/>
    <property type="match status" value="1"/>
</dbReference>
<evidence type="ECO:0000313" key="3">
    <source>
        <dbReference type="EMBL" id="PKT68503.1"/>
    </source>
</evidence>
<sequence length="392" mass="41880">MPVILPATTDNALRTPSPGHALRAMRATTPRGGDRGPGGEVDLGTGRNPRLPPRRPAPASPADFKEWPMLAALGLDPAEEEIYRLLVARGRAAVHELAVHSGRPESEARDVLTALAGRGLVVPQPAEGAATLFVAAPPAVALGGELRRRRDELSAAEHAVLTLAEQHRTGAEGGVVEVISDIGAVRHRFRQLQESARHEVRSMMVPEQRVVTRDDNTAEGAGIRRGVLYRTILHRDALTEPGVVAQALAVLAEGQRIGVADAVPVKLMIADHDLAMLPLFSGRNTAAASVLVHPGGLLDALVAYFELAWEQAYPLSPHTAGDGLVEQRPDEIDEFDARMLALVLAGLTDQAVGARLGVSRRTVQRRIGELMARAGAESRIQLGWHAARKGWA</sequence>
<dbReference type="InterPro" id="IPR002831">
    <property type="entry name" value="Tscrpt_reg_TrmB_N"/>
</dbReference>
<feature type="region of interest" description="Disordered" evidence="1">
    <location>
        <begin position="1"/>
        <end position="62"/>
    </location>
</feature>
<dbReference type="InterPro" id="IPR051797">
    <property type="entry name" value="TrmB-like"/>
</dbReference>
<accession>A0A2I0SEY7</accession>
<evidence type="ECO:0000313" key="4">
    <source>
        <dbReference type="Proteomes" id="UP000236178"/>
    </source>
</evidence>
<proteinExistence type="predicted"/>
<comment type="caution">
    <text evidence="3">The sequence shown here is derived from an EMBL/GenBank/DDBJ whole genome shotgun (WGS) entry which is preliminary data.</text>
</comment>
<feature type="compositionally biased region" description="Pro residues" evidence="1">
    <location>
        <begin position="50"/>
        <end position="59"/>
    </location>
</feature>